<dbReference type="SUPFAM" id="SSF141571">
    <property type="entry name" value="Pentapeptide repeat-like"/>
    <property type="match status" value="1"/>
</dbReference>
<sequence length="268" mass="29331">MNFEKFNALVEGRVNYGELETASVVSEYKNIGCGDGYRLYLEIEGDTIRDARYTTTGCSFSLASLAIICDLAKGKTLAEARAISPEELEPAIEGYPEKRKNYAVTAVQALQKAVRDFEEQTGLKGEQVISRDKTLEHLKASGHLRGLNLNSVMLDKLDLKGVDFSGANLQHAFLRGSDLTGANFSGANLRGAFLNDCVLEGTNFENADLRFAKLLGAKIGTCNFLNALYDIGTRVDTKNMHIFESMQQKGKEIYLKSSPDAAPNLVNA</sequence>
<dbReference type="OrthoDB" id="334966at2"/>
<dbReference type="CDD" id="cd06664">
    <property type="entry name" value="IscU_like"/>
    <property type="match status" value="1"/>
</dbReference>
<evidence type="ECO:0000313" key="3">
    <source>
        <dbReference type="Proteomes" id="UP000006048"/>
    </source>
</evidence>
<dbReference type="Pfam" id="PF00805">
    <property type="entry name" value="Pentapeptide"/>
    <property type="match status" value="1"/>
</dbReference>
<protein>
    <submittedName>
        <fullName evidence="2">Nitrogen-fixing NifU domain protein</fullName>
    </submittedName>
</protein>
<feature type="domain" description="NIF system FeS cluster assembly NifU N-terminal" evidence="1">
    <location>
        <begin position="15"/>
        <end position="121"/>
    </location>
</feature>
<dbReference type="STRING" id="869212.Turpa_4104"/>
<accession>I4BBT0</accession>
<evidence type="ECO:0000259" key="1">
    <source>
        <dbReference type="Pfam" id="PF01592"/>
    </source>
</evidence>
<dbReference type="KEGG" id="tpx:Turpa_4104"/>
<name>I4BBT0_TURPD</name>
<dbReference type="HOGENOM" id="CLU_1052905_0_0_12"/>
<dbReference type="GO" id="GO:0016226">
    <property type="term" value="P:iron-sulfur cluster assembly"/>
    <property type="evidence" value="ECO:0007669"/>
    <property type="project" value="InterPro"/>
</dbReference>
<dbReference type="PANTHER" id="PTHR14136:SF17">
    <property type="entry name" value="BTB_POZ DOMAIN-CONTAINING PROTEIN KCTD9"/>
    <property type="match status" value="1"/>
</dbReference>
<dbReference type="AlphaFoldDB" id="I4BBT0"/>
<dbReference type="Gene3D" id="2.160.20.80">
    <property type="entry name" value="E3 ubiquitin-protein ligase SopA"/>
    <property type="match status" value="1"/>
</dbReference>
<dbReference type="GO" id="GO:0005506">
    <property type="term" value="F:iron ion binding"/>
    <property type="evidence" value="ECO:0007669"/>
    <property type="project" value="InterPro"/>
</dbReference>
<gene>
    <name evidence="2" type="ordered locus">Turpa_4104</name>
</gene>
<evidence type="ECO:0000313" key="2">
    <source>
        <dbReference type="EMBL" id="AFM14737.1"/>
    </source>
</evidence>
<dbReference type="Gene3D" id="3.90.1010.10">
    <property type="match status" value="1"/>
</dbReference>
<organism evidence="2 3">
    <name type="scientific">Turneriella parva (strain ATCC BAA-1111 / DSM 21527 / NCTC 11395 / H)</name>
    <name type="common">Leptospira parva</name>
    <dbReference type="NCBI Taxonomy" id="869212"/>
    <lineage>
        <taxon>Bacteria</taxon>
        <taxon>Pseudomonadati</taxon>
        <taxon>Spirochaetota</taxon>
        <taxon>Spirochaetia</taxon>
        <taxon>Leptospirales</taxon>
        <taxon>Leptospiraceae</taxon>
        <taxon>Turneriella</taxon>
    </lineage>
</organism>
<proteinExistence type="predicted"/>
<dbReference type="InterPro" id="IPR051082">
    <property type="entry name" value="Pentapeptide-BTB/POZ_domain"/>
</dbReference>
<dbReference type="InterPro" id="IPR002871">
    <property type="entry name" value="NIF_FeS_clus_asmbl_NifU_N"/>
</dbReference>
<dbReference type="Proteomes" id="UP000006048">
    <property type="component" value="Chromosome"/>
</dbReference>
<reference evidence="2 3" key="1">
    <citation type="submission" date="2012-06" db="EMBL/GenBank/DDBJ databases">
        <title>The complete chromosome of genome of Turneriella parva DSM 21527.</title>
        <authorList>
            <consortium name="US DOE Joint Genome Institute (JGI-PGF)"/>
            <person name="Lucas S."/>
            <person name="Han J."/>
            <person name="Lapidus A."/>
            <person name="Bruce D."/>
            <person name="Goodwin L."/>
            <person name="Pitluck S."/>
            <person name="Peters L."/>
            <person name="Kyrpides N."/>
            <person name="Mavromatis K."/>
            <person name="Ivanova N."/>
            <person name="Mikhailova N."/>
            <person name="Chertkov O."/>
            <person name="Detter J.C."/>
            <person name="Tapia R."/>
            <person name="Han C."/>
            <person name="Land M."/>
            <person name="Hauser L."/>
            <person name="Markowitz V."/>
            <person name="Cheng J.-F."/>
            <person name="Hugenholtz P."/>
            <person name="Woyke T."/>
            <person name="Wu D."/>
            <person name="Gronow S."/>
            <person name="Wellnitz S."/>
            <person name="Brambilla E."/>
            <person name="Klenk H.-P."/>
            <person name="Eisen J.A."/>
        </authorList>
    </citation>
    <scope>NUCLEOTIDE SEQUENCE [LARGE SCALE GENOMIC DNA]</scope>
    <source>
        <strain evidence="3">ATCC BAA-1111 / DSM 21527 / NCTC 11395 / H</strain>
    </source>
</reference>
<dbReference type="RefSeq" id="WP_014805212.1">
    <property type="nucleotide sequence ID" value="NC_018020.1"/>
</dbReference>
<dbReference type="PANTHER" id="PTHR14136">
    <property type="entry name" value="BTB_POZ DOMAIN-CONTAINING PROTEIN KCTD9"/>
    <property type="match status" value="1"/>
</dbReference>
<dbReference type="GO" id="GO:0051536">
    <property type="term" value="F:iron-sulfur cluster binding"/>
    <property type="evidence" value="ECO:0007669"/>
    <property type="project" value="InterPro"/>
</dbReference>
<dbReference type="EMBL" id="CP002959">
    <property type="protein sequence ID" value="AFM14737.1"/>
    <property type="molecule type" value="Genomic_DNA"/>
</dbReference>
<dbReference type="SUPFAM" id="SSF82649">
    <property type="entry name" value="SufE/NifU"/>
    <property type="match status" value="1"/>
</dbReference>
<dbReference type="Pfam" id="PF01592">
    <property type="entry name" value="NifU_N"/>
    <property type="match status" value="1"/>
</dbReference>
<dbReference type="InterPro" id="IPR001646">
    <property type="entry name" value="5peptide_repeat"/>
</dbReference>
<keyword evidence="3" id="KW-1185">Reference proteome</keyword>